<keyword evidence="5" id="KW-1185">Reference proteome</keyword>
<evidence type="ECO:0000259" key="3">
    <source>
        <dbReference type="PROSITE" id="PS50994"/>
    </source>
</evidence>
<evidence type="ECO:0000313" key="5">
    <source>
        <dbReference type="Proteomes" id="UP001341281"/>
    </source>
</evidence>
<gene>
    <name evidence="4" type="ORF">U9M48_007816</name>
</gene>
<keyword evidence="1" id="KW-0064">Aspartyl protease</keyword>
<keyword evidence="1" id="KW-0645">Protease</keyword>
<dbReference type="InterPro" id="IPR043502">
    <property type="entry name" value="DNA/RNA_pol_sf"/>
</dbReference>
<feature type="region of interest" description="Disordered" evidence="2">
    <location>
        <begin position="217"/>
        <end position="276"/>
    </location>
</feature>
<dbReference type="GO" id="GO:0003676">
    <property type="term" value="F:nucleic acid binding"/>
    <property type="evidence" value="ECO:0007669"/>
    <property type="project" value="InterPro"/>
</dbReference>
<organism evidence="4 5">
    <name type="scientific">Paspalum notatum var. saurae</name>
    <dbReference type="NCBI Taxonomy" id="547442"/>
    <lineage>
        <taxon>Eukaryota</taxon>
        <taxon>Viridiplantae</taxon>
        <taxon>Streptophyta</taxon>
        <taxon>Embryophyta</taxon>
        <taxon>Tracheophyta</taxon>
        <taxon>Spermatophyta</taxon>
        <taxon>Magnoliopsida</taxon>
        <taxon>Liliopsida</taxon>
        <taxon>Poales</taxon>
        <taxon>Poaceae</taxon>
        <taxon>PACMAD clade</taxon>
        <taxon>Panicoideae</taxon>
        <taxon>Andropogonodae</taxon>
        <taxon>Paspaleae</taxon>
        <taxon>Paspalinae</taxon>
        <taxon>Paspalum</taxon>
    </lineage>
</organism>
<feature type="compositionally biased region" description="Polar residues" evidence="2">
    <location>
        <begin position="260"/>
        <end position="272"/>
    </location>
</feature>
<evidence type="ECO:0000256" key="1">
    <source>
        <dbReference type="ARBA" id="ARBA00022750"/>
    </source>
</evidence>
<feature type="domain" description="Integrase catalytic" evidence="3">
    <location>
        <begin position="506"/>
        <end position="669"/>
    </location>
</feature>
<name>A0AAQ3WCG0_PASNO</name>
<dbReference type="EMBL" id="CP144746">
    <property type="protein sequence ID" value="WVZ57430.1"/>
    <property type="molecule type" value="Genomic_DNA"/>
</dbReference>
<feature type="compositionally biased region" description="Low complexity" evidence="2">
    <location>
        <begin position="854"/>
        <end position="872"/>
    </location>
</feature>
<dbReference type="InterPro" id="IPR036397">
    <property type="entry name" value="RNaseH_sf"/>
</dbReference>
<dbReference type="InterPro" id="IPR013103">
    <property type="entry name" value="RVT_2"/>
</dbReference>
<dbReference type="GO" id="GO:0004190">
    <property type="term" value="F:aspartic-type endopeptidase activity"/>
    <property type="evidence" value="ECO:0007669"/>
    <property type="project" value="UniProtKB-KW"/>
</dbReference>
<dbReference type="InterPro" id="IPR054722">
    <property type="entry name" value="PolX-like_BBD"/>
</dbReference>
<dbReference type="Pfam" id="PF13976">
    <property type="entry name" value="gag_pre-integrs"/>
    <property type="match status" value="1"/>
</dbReference>
<evidence type="ECO:0000256" key="2">
    <source>
        <dbReference type="SAM" id="MobiDB-lite"/>
    </source>
</evidence>
<feature type="compositionally biased region" description="Basic residues" evidence="2">
    <location>
        <begin position="242"/>
        <end position="253"/>
    </location>
</feature>
<proteinExistence type="predicted"/>
<keyword evidence="1" id="KW-0378">Hydrolase</keyword>
<dbReference type="CDD" id="cd09272">
    <property type="entry name" value="RNase_HI_RT_Ty1"/>
    <property type="match status" value="1"/>
</dbReference>
<feature type="compositionally biased region" description="Low complexity" evidence="2">
    <location>
        <begin position="217"/>
        <end position="232"/>
    </location>
</feature>
<dbReference type="PANTHER" id="PTHR11439">
    <property type="entry name" value="GAG-POL-RELATED RETROTRANSPOSON"/>
    <property type="match status" value="1"/>
</dbReference>
<accession>A0AAQ3WCG0</accession>
<dbReference type="InterPro" id="IPR025724">
    <property type="entry name" value="GAG-pre-integrase_dom"/>
</dbReference>
<dbReference type="InterPro" id="IPR057670">
    <property type="entry name" value="SH3_retrovirus"/>
</dbReference>
<dbReference type="SUPFAM" id="SSF53098">
    <property type="entry name" value="Ribonuclease H-like"/>
    <property type="match status" value="1"/>
</dbReference>
<dbReference type="Pfam" id="PF22936">
    <property type="entry name" value="Pol_BBD"/>
    <property type="match status" value="1"/>
</dbReference>
<dbReference type="Pfam" id="PF25597">
    <property type="entry name" value="SH3_retrovirus"/>
    <property type="match status" value="1"/>
</dbReference>
<sequence length="1497" mass="165721">MASSSSNSPSPSLGPPISEKLTRENYLLWKAQILPAIKSAKLMGILNGSTKAPPVTNTVTNSDKTTSTISNPDYEQWLVQDQLVLGYLLNSLSKEVLAQVAVLTSAAEVWGTLETLYSARSRARVTNLRMQLSTLKKGTMTVAAYYAKMKAIGDELAAAGNPVGDDEMVSFILSGLDFDYNPIVSSVLSRIEPITLSELYSQILAFETRLQMFQDQNSSSSQFQSSANAATRGRGGYGRGRGNNRGRGRGRGRGGRDAGNFNSPRQNNQGPSNDRPLCQICGKRNHSAVDCWHRFDETYQQQTKTAGSASAAYGIDTNWYADSGATDHITGELEKLTVRDKYNGRDQVHTASGSGMRISNIGHSVLHTPTRKLHLKNILHVPTAQKNLASVHRLVSDNNALMEFHPNFFLIKDRATKKVLHQGRCQGGLYPLELQGEGHSKQVLGVNKPSTSRWHSRLGHPSFHIVKHVVRNNSLPCSSDENIESVCDSCQLAKSHQLPYPNSISVSSAPLELIFSDVRGPAPISVGRHTYYVSFIDDFSKYTWIYLLKKKSDVFHAFQNFQNLVERKFNRKIITMQTDWGGEYERLNSFFQKVGIVHHVSCPHAHQQNGSAERKHRHIVEVGLALLANASMPLKFWDEAFLAATYLINILPSRVINFCTPTEKLLQHKPAYDSLRVFGCACWPNLRPYNARKLAFRSTKCVFLGYSSLHKGFKCLEPSTGRVYISRDVVFDESVFPFANLHPNAGALLRRQILLLPEHREGDVDCNDTIFANSSDHDGQSSMQAPDVQGNPGENDIAFASESGTHEAEEYAPSHVGNDTANVDSQVTAVSPLPNTAEASSSVQHGAPGQLCLSPDGGSSAPTSSAADPSTSEVDPSTSEGGPVASSRPHTRLQSGISRPKRFTDGTIRWGNFSVTGEPGCLEEALGDKKWKDAMQQEYDALMRNKTWHLVPHAENTNLIDCKWVYKVKKKADGSVDRYKARLVAKGFKQRYGIDYEDTFSPVVKIATVRLVLSIAISRGWCLRQLDVQNAFLHGILEEEVYMKQPPGFENKDTPNYVCKLGKAIYGLKQAPRAWYSRLSSKLIELGFQASKSDASLFIYNKGSTMIYMLIYVDDIIVTSSSKEAVSALLMDLKGEFALKDLGNPNFFLGIEVKRNKDSILLSQGKYASEILARVGMVNCKPCATPLSSTEKLSRFGGKQLSMEDGTRYRSVVGALQYLTLTRPDLAFSVNKVCQFLHAPTTSHWTAVKRILRYVKHTLHVGLRINRSDSTLVSAFSDADWAGSVDDRRSTGGFAVFFGSNLISWSARKQATVSRSSTEAEYKSLANATAEIMWVQSLLTELGVQKQEAPCLWCDNLGATYLSANPVFHSRAKHIEIDFHFVREKAARKELQIRLIPSKDQIADGFTKALGVQKFEYFKYNLNLQNEELTLNSTSLSVSGMTSFTAWRAQKRSAHAVISGYLASSRTLMPAIFSTALNQPRCEPKTRSRKPTLSPPK</sequence>
<evidence type="ECO:0000313" key="4">
    <source>
        <dbReference type="EMBL" id="WVZ57430.1"/>
    </source>
</evidence>
<dbReference type="InterPro" id="IPR012337">
    <property type="entry name" value="RNaseH-like_sf"/>
</dbReference>
<feature type="compositionally biased region" description="Polar residues" evidence="2">
    <location>
        <begin position="835"/>
        <end position="844"/>
    </location>
</feature>
<dbReference type="Gene3D" id="3.30.420.10">
    <property type="entry name" value="Ribonuclease H-like superfamily/Ribonuclease H"/>
    <property type="match status" value="1"/>
</dbReference>
<dbReference type="GO" id="GO:0015074">
    <property type="term" value="P:DNA integration"/>
    <property type="evidence" value="ECO:0007669"/>
    <property type="project" value="InterPro"/>
</dbReference>
<feature type="region of interest" description="Disordered" evidence="2">
    <location>
        <begin position="767"/>
        <end position="820"/>
    </location>
</feature>
<dbReference type="InterPro" id="IPR001584">
    <property type="entry name" value="Integrase_cat-core"/>
</dbReference>
<dbReference type="Pfam" id="PF07727">
    <property type="entry name" value="RVT_2"/>
    <property type="match status" value="1"/>
</dbReference>
<dbReference type="PROSITE" id="PS50994">
    <property type="entry name" value="INTEGRASE"/>
    <property type="match status" value="1"/>
</dbReference>
<feature type="region of interest" description="Disordered" evidence="2">
    <location>
        <begin position="835"/>
        <end position="904"/>
    </location>
</feature>
<protein>
    <recommendedName>
        <fullName evidence="3">Integrase catalytic domain-containing protein</fullName>
    </recommendedName>
</protein>
<dbReference type="SUPFAM" id="SSF56672">
    <property type="entry name" value="DNA/RNA polymerases"/>
    <property type="match status" value="1"/>
</dbReference>
<reference evidence="4 5" key="1">
    <citation type="submission" date="2024-02" db="EMBL/GenBank/DDBJ databases">
        <title>High-quality chromosome-scale genome assembly of Pensacola bahiagrass (Paspalum notatum Flugge var. saurae).</title>
        <authorList>
            <person name="Vega J.M."/>
            <person name="Podio M."/>
            <person name="Orjuela J."/>
            <person name="Siena L.A."/>
            <person name="Pessino S.C."/>
            <person name="Combes M.C."/>
            <person name="Mariac C."/>
            <person name="Albertini E."/>
            <person name="Pupilli F."/>
            <person name="Ortiz J.P.A."/>
            <person name="Leblanc O."/>
        </authorList>
    </citation>
    <scope>NUCLEOTIDE SEQUENCE [LARGE SCALE GENOMIC DNA]</scope>
    <source>
        <strain evidence="4">R1</strain>
        <tissue evidence="4">Leaf</tissue>
    </source>
</reference>
<dbReference type="PANTHER" id="PTHR11439:SF450">
    <property type="entry name" value="REVERSE TRANSCRIPTASE TY1_COPIA-TYPE DOMAIN-CONTAINING PROTEIN"/>
    <property type="match status" value="1"/>
</dbReference>
<dbReference type="Pfam" id="PF14223">
    <property type="entry name" value="Retrotran_gag_2"/>
    <property type="match status" value="1"/>
</dbReference>
<dbReference type="Proteomes" id="UP001341281">
    <property type="component" value="Chromosome 02"/>
</dbReference>
<feature type="compositionally biased region" description="Polar residues" evidence="2">
    <location>
        <begin position="770"/>
        <end position="784"/>
    </location>
</feature>